<proteinExistence type="predicted"/>
<feature type="compositionally biased region" description="Low complexity" evidence="1">
    <location>
        <begin position="64"/>
        <end position="105"/>
    </location>
</feature>
<evidence type="ECO:0000256" key="1">
    <source>
        <dbReference type="SAM" id="MobiDB-lite"/>
    </source>
</evidence>
<evidence type="ECO:0000313" key="2">
    <source>
        <dbReference type="EMBL" id="KAL0959592.1"/>
    </source>
</evidence>
<evidence type="ECO:0000313" key="3">
    <source>
        <dbReference type="Proteomes" id="UP001556367"/>
    </source>
</evidence>
<organism evidence="2 3">
    <name type="scientific">Hohenbuehelia grisea</name>
    <dbReference type="NCBI Taxonomy" id="104357"/>
    <lineage>
        <taxon>Eukaryota</taxon>
        <taxon>Fungi</taxon>
        <taxon>Dikarya</taxon>
        <taxon>Basidiomycota</taxon>
        <taxon>Agaricomycotina</taxon>
        <taxon>Agaricomycetes</taxon>
        <taxon>Agaricomycetidae</taxon>
        <taxon>Agaricales</taxon>
        <taxon>Pleurotineae</taxon>
        <taxon>Pleurotaceae</taxon>
        <taxon>Hohenbuehelia</taxon>
    </lineage>
</organism>
<dbReference type="Proteomes" id="UP001556367">
    <property type="component" value="Unassembled WGS sequence"/>
</dbReference>
<comment type="caution">
    <text evidence="2">The sequence shown here is derived from an EMBL/GenBank/DDBJ whole genome shotgun (WGS) entry which is preliminary data.</text>
</comment>
<name>A0ABR3JUW1_9AGAR</name>
<dbReference type="EMBL" id="JASNQZ010000002">
    <property type="protein sequence ID" value="KAL0959592.1"/>
    <property type="molecule type" value="Genomic_DNA"/>
</dbReference>
<protein>
    <submittedName>
        <fullName evidence="2">Uncharacterized protein</fullName>
    </submittedName>
</protein>
<gene>
    <name evidence="2" type="ORF">HGRIS_011301</name>
</gene>
<reference evidence="3" key="1">
    <citation type="submission" date="2024-06" db="EMBL/GenBank/DDBJ databases">
        <title>Multi-omics analyses provide insights into the biosynthesis of the anticancer antibiotic pleurotin in Hohenbuehelia grisea.</title>
        <authorList>
            <person name="Weaver J.A."/>
            <person name="Alberti F."/>
        </authorList>
    </citation>
    <scope>NUCLEOTIDE SEQUENCE [LARGE SCALE GENOMIC DNA]</scope>
    <source>
        <strain evidence="3">T-177</strain>
    </source>
</reference>
<sequence>MTLASSPIITTLALPTLPSIDALGLPRHGTPISPSDAHDAYNPLNAKRLPSSSTPFYRDHTRRASTFSSSSSRTPSPSPSDFSSISSETTSTSVSSSSKTSSRPPAAKLRLRSHQSSDCLPNISAFARANETRSLLLTGDALRHVRGPKRTISRAARVHPYRILRATELERRGSVSSDSD</sequence>
<feature type="region of interest" description="Disordered" evidence="1">
    <location>
        <begin position="20"/>
        <end position="114"/>
    </location>
</feature>
<keyword evidence="3" id="KW-1185">Reference proteome</keyword>
<accession>A0ABR3JUW1</accession>